<evidence type="ECO:0000313" key="1">
    <source>
        <dbReference type="EMBL" id="CDG96730.1"/>
    </source>
</evidence>
<organism evidence="1">
    <name type="scientific">Xenorhabdus bovienii str. puntauvense</name>
    <dbReference type="NCBI Taxonomy" id="1398201"/>
    <lineage>
        <taxon>Bacteria</taxon>
        <taxon>Pseudomonadati</taxon>
        <taxon>Pseudomonadota</taxon>
        <taxon>Gammaproteobacteria</taxon>
        <taxon>Enterobacterales</taxon>
        <taxon>Morganellaceae</taxon>
        <taxon>Xenorhabdus</taxon>
    </lineage>
</organism>
<protein>
    <submittedName>
        <fullName evidence="1">Uncharacterized protein</fullName>
    </submittedName>
</protein>
<name>A0A077NG05_XENBV</name>
<dbReference type="Proteomes" id="UP000028511">
    <property type="component" value="Unassembled WGS sequence"/>
</dbReference>
<reference evidence="1" key="1">
    <citation type="submission" date="2013-07" db="EMBL/GenBank/DDBJ databases">
        <title>Sub-species coevolution in mutualistic symbiosis.</title>
        <authorList>
            <person name="Murfin K."/>
            <person name="Klassen J."/>
            <person name="Lee M."/>
            <person name="Forst S."/>
            <person name="Stock P."/>
            <person name="Goodrich-Blair H."/>
        </authorList>
    </citation>
    <scope>NUCLEOTIDE SEQUENCE [LARGE SCALE GENOMIC DNA]</scope>
    <source>
        <strain evidence="1">Puntauvense</strain>
    </source>
</reference>
<dbReference type="HOGENOM" id="CLU_2426272_0_0_6"/>
<dbReference type="EMBL" id="CBSW010000137">
    <property type="protein sequence ID" value="CDG96730.1"/>
    <property type="molecule type" value="Genomic_DNA"/>
</dbReference>
<comment type="caution">
    <text evidence="1">The sequence shown here is derived from an EMBL/GenBank/DDBJ whole genome shotgun (WGS) entry which is preliminary data.</text>
</comment>
<accession>A0A077NG05</accession>
<sequence length="92" mass="10675">MISIDNAQNEIGLSDHIDDGREWAEWLLKKADGIKSGDFLTVPRSAVLKKELQQLEQHLNTMKAEWQKKFDLLELVYELEAHLYIKAVSHDQ</sequence>
<dbReference type="AlphaFoldDB" id="A0A077NG05"/>
<gene>
    <name evidence="1" type="ORF">XBP1_2210004</name>
</gene>
<proteinExistence type="predicted"/>
<dbReference type="RefSeq" id="WP_038217027.1">
    <property type="nucleotide sequence ID" value="NZ_CAWLWN010000190.1"/>
</dbReference>